<reference evidence="1" key="1">
    <citation type="submission" date="2023-10" db="EMBL/GenBank/DDBJ databases">
        <title>Chromosome-level genome of the transformable northern wattle, Acacia crassicarpa.</title>
        <authorList>
            <person name="Massaro I."/>
            <person name="Sinha N.R."/>
            <person name="Poethig S."/>
            <person name="Leichty A.R."/>
        </authorList>
    </citation>
    <scope>NUCLEOTIDE SEQUENCE</scope>
    <source>
        <strain evidence="1">Acra3RX</strain>
        <tissue evidence="1">Leaf</tissue>
    </source>
</reference>
<gene>
    <name evidence="1" type="ORF">QN277_010541</name>
</gene>
<comment type="caution">
    <text evidence="1">The sequence shown here is derived from an EMBL/GenBank/DDBJ whole genome shotgun (WGS) entry which is preliminary data.</text>
</comment>
<proteinExistence type="predicted"/>
<dbReference type="EMBL" id="JAWXYG010000015">
    <property type="protein sequence ID" value="KAK4253926.1"/>
    <property type="molecule type" value="Genomic_DNA"/>
</dbReference>
<dbReference type="InterPro" id="IPR044240">
    <property type="entry name" value="STR4-like"/>
</dbReference>
<keyword evidence="2" id="KW-1185">Reference proteome</keyword>
<organism evidence="1 2">
    <name type="scientific">Acacia crassicarpa</name>
    <name type="common">northern wattle</name>
    <dbReference type="NCBI Taxonomy" id="499986"/>
    <lineage>
        <taxon>Eukaryota</taxon>
        <taxon>Viridiplantae</taxon>
        <taxon>Streptophyta</taxon>
        <taxon>Embryophyta</taxon>
        <taxon>Tracheophyta</taxon>
        <taxon>Spermatophyta</taxon>
        <taxon>Magnoliopsida</taxon>
        <taxon>eudicotyledons</taxon>
        <taxon>Gunneridae</taxon>
        <taxon>Pentapetalae</taxon>
        <taxon>rosids</taxon>
        <taxon>fabids</taxon>
        <taxon>Fabales</taxon>
        <taxon>Fabaceae</taxon>
        <taxon>Caesalpinioideae</taxon>
        <taxon>mimosoid clade</taxon>
        <taxon>Acacieae</taxon>
        <taxon>Acacia</taxon>
    </lineage>
</organism>
<dbReference type="PANTHER" id="PTHR47377:SF3">
    <property type="entry name" value="RHODANESE-LIKE DOMAIN-CONTAINING PROTEIN 4A, CHLOROPLASTIC"/>
    <property type="match status" value="1"/>
</dbReference>
<protein>
    <submittedName>
        <fullName evidence="1">Uncharacterized protein</fullName>
    </submittedName>
</protein>
<name>A0AAE1IN13_9FABA</name>
<dbReference type="Proteomes" id="UP001293593">
    <property type="component" value="Unassembled WGS sequence"/>
</dbReference>
<sequence>MGLSRRYWKASTMSPILSSVFWTSSFDGKSMQVAELLFKNGFKEANAIRGGVRGEQGKFRISFYPLLYIFTQRKEKSFRTTWYKWGHAAK</sequence>
<dbReference type="AlphaFoldDB" id="A0AAE1IN13"/>
<evidence type="ECO:0000313" key="1">
    <source>
        <dbReference type="EMBL" id="KAK4253926.1"/>
    </source>
</evidence>
<accession>A0AAE1IN13</accession>
<dbReference type="PANTHER" id="PTHR47377">
    <property type="entry name" value="RHODANESE-LIKE DOMAIN-CONTAINING PROTEIN 4, CHLOROPLASTIC"/>
    <property type="match status" value="1"/>
</dbReference>
<evidence type="ECO:0000313" key="2">
    <source>
        <dbReference type="Proteomes" id="UP001293593"/>
    </source>
</evidence>